<dbReference type="PANTHER" id="PTHR39081:SF1">
    <property type="entry name" value="MUT7-C RNASE DOMAIN-CONTAINING PROTEIN"/>
    <property type="match status" value="1"/>
</dbReference>
<accession>A0ABN6ZMK9</accession>
<evidence type="ECO:0000259" key="1">
    <source>
        <dbReference type="Pfam" id="PF01927"/>
    </source>
</evidence>
<keyword evidence="3" id="KW-1185">Reference proteome</keyword>
<sequence>MSPRLEARLRAARFIVDSMLGSLARWLRMIGCDTVYAKGWHDSRIIEEAGNSRRIIVTRDRGLFNRARRRGLDAVLVSDDVARALAVLSLRYGIPLEIVPERSRCPVCNSPLRSASKEEVKGRVPPRVYEAYDEFWVCTGCSQVYWRGGHWRGIEETLREARRWAEKLRSKRRR</sequence>
<dbReference type="PANTHER" id="PTHR39081">
    <property type="entry name" value="MUT7-C DOMAIN-CONTAINING PROTEIN"/>
    <property type="match status" value="1"/>
</dbReference>
<dbReference type="RefSeq" id="WP_338252656.1">
    <property type="nucleotide sequence ID" value="NZ_AP028907.1"/>
</dbReference>
<feature type="domain" description="Mut7-C RNAse" evidence="1">
    <location>
        <begin position="13"/>
        <end position="157"/>
    </location>
</feature>
<evidence type="ECO:0000313" key="3">
    <source>
        <dbReference type="Proteomes" id="UP001341135"/>
    </source>
</evidence>
<name>A0ABN6ZMK9_9CREN</name>
<evidence type="ECO:0000313" key="2">
    <source>
        <dbReference type="EMBL" id="BES81510.1"/>
    </source>
</evidence>
<dbReference type="Pfam" id="PF01927">
    <property type="entry name" value="Mut7-C"/>
    <property type="match status" value="1"/>
</dbReference>
<protein>
    <submittedName>
        <fullName evidence="2">Mut7-C RNAse domain-containing protein</fullName>
    </submittedName>
</protein>
<dbReference type="InterPro" id="IPR002782">
    <property type="entry name" value="Mut7-C_RNAse_dom"/>
</dbReference>
<organism evidence="2 3">
    <name type="scientific">Pyrodictium abyssi</name>
    <dbReference type="NCBI Taxonomy" id="54256"/>
    <lineage>
        <taxon>Archaea</taxon>
        <taxon>Thermoproteota</taxon>
        <taxon>Thermoprotei</taxon>
        <taxon>Desulfurococcales</taxon>
        <taxon>Pyrodictiaceae</taxon>
        <taxon>Pyrodictium</taxon>
    </lineage>
</organism>
<dbReference type="GeneID" id="89289099"/>
<proteinExistence type="predicted"/>
<reference evidence="2 3" key="1">
    <citation type="submission" date="2023-09" db="EMBL/GenBank/DDBJ databases">
        <title>Pyrofollis japonicus gen. nov. sp. nov., a novel member of the family Pyrodictiaceae isolated from the Iheya North hydrothermal field.</title>
        <authorList>
            <person name="Miyazaki U."/>
            <person name="Sanari M."/>
            <person name="Tame A."/>
            <person name="Kitajima M."/>
            <person name="Okamoto A."/>
            <person name="Sawayama S."/>
            <person name="Miyazaki J."/>
            <person name="Takai K."/>
            <person name="Nakagawa S."/>
        </authorList>
    </citation>
    <scope>NUCLEOTIDE SEQUENCE [LARGE SCALE GENOMIC DNA]</scope>
    <source>
        <strain evidence="2 3">AV2</strain>
    </source>
</reference>
<dbReference type="Proteomes" id="UP001341135">
    <property type="component" value="Chromosome"/>
</dbReference>
<dbReference type="EMBL" id="AP028907">
    <property type="protein sequence ID" value="BES81510.1"/>
    <property type="molecule type" value="Genomic_DNA"/>
</dbReference>
<gene>
    <name evidence="2" type="ORF">PABY_10770</name>
</gene>